<dbReference type="Proteomes" id="UP001044222">
    <property type="component" value="Unassembled WGS sequence"/>
</dbReference>
<evidence type="ECO:0000313" key="3">
    <source>
        <dbReference type="EMBL" id="KAG5853339.1"/>
    </source>
</evidence>
<comment type="similarity">
    <text evidence="1">Belongs to the cornifelin family.</text>
</comment>
<protein>
    <submittedName>
        <fullName evidence="2">Uncharacterized protein</fullName>
    </submittedName>
</protein>
<dbReference type="NCBIfam" id="TIGR01571">
    <property type="entry name" value="A_thal_Cys_rich"/>
    <property type="match status" value="1"/>
</dbReference>
<evidence type="ECO:0000256" key="1">
    <source>
        <dbReference type="ARBA" id="ARBA00009024"/>
    </source>
</evidence>
<proteinExistence type="inferred from homology"/>
<reference evidence="2" key="1">
    <citation type="submission" date="2014-11" db="EMBL/GenBank/DDBJ databases">
        <authorList>
            <person name="Amaro Gonzalez C."/>
        </authorList>
    </citation>
    <scope>NUCLEOTIDE SEQUENCE</scope>
</reference>
<keyword evidence="4" id="KW-1185">Reference proteome</keyword>
<gene>
    <name evidence="3" type="ORF">ANANG_G00072150</name>
</gene>
<dbReference type="PANTHER" id="PTHR15907">
    <property type="entry name" value="DUF614 FAMILY PROTEIN-RELATED"/>
    <property type="match status" value="1"/>
</dbReference>
<organism evidence="2">
    <name type="scientific">Anguilla anguilla</name>
    <name type="common">European freshwater eel</name>
    <name type="synonym">Muraena anguilla</name>
    <dbReference type="NCBI Taxonomy" id="7936"/>
    <lineage>
        <taxon>Eukaryota</taxon>
        <taxon>Metazoa</taxon>
        <taxon>Chordata</taxon>
        <taxon>Craniata</taxon>
        <taxon>Vertebrata</taxon>
        <taxon>Euteleostomi</taxon>
        <taxon>Actinopterygii</taxon>
        <taxon>Neopterygii</taxon>
        <taxon>Teleostei</taxon>
        <taxon>Anguilliformes</taxon>
        <taxon>Anguillidae</taxon>
        <taxon>Anguilla</taxon>
    </lineage>
</organism>
<dbReference type="EMBL" id="JAFIRN010000003">
    <property type="protein sequence ID" value="KAG5853339.1"/>
    <property type="molecule type" value="Genomic_DNA"/>
</dbReference>
<reference evidence="3" key="3">
    <citation type="submission" date="2021-01" db="EMBL/GenBank/DDBJ databases">
        <title>A chromosome-scale assembly of European eel, Anguilla anguilla.</title>
        <authorList>
            <person name="Henkel C."/>
            <person name="Jong-Raadsen S.A."/>
            <person name="Dufour S."/>
            <person name="Weltzien F.-A."/>
            <person name="Palstra A.P."/>
            <person name="Pelster B."/>
            <person name="Spaink H.P."/>
            <person name="Van Den Thillart G.E."/>
            <person name="Jansen H."/>
            <person name="Zahm M."/>
            <person name="Klopp C."/>
            <person name="Cedric C."/>
            <person name="Louis A."/>
            <person name="Berthelot C."/>
            <person name="Parey E."/>
            <person name="Roest Crollius H."/>
            <person name="Montfort J."/>
            <person name="Robinson-Rechavi M."/>
            <person name="Bucao C."/>
            <person name="Bouchez O."/>
            <person name="Gislard M."/>
            <person name="Lluch J."/>
            <person name="Milhes M."/>
            <person name="Lampietro C."/>
            <person name="Lopez Roques C."/>
            <person name="Donnadieu C."/>
            <person name="Braasch I."/>
            <person name="Desvignes T."/>
            <person name="Postlethwait J."/>
            <person name="Bobe J."/>
            <person name="Guiguen Y."/>
            <person name="Dirks R."/>
        </authorList>
    </citation>
    <scope>NUCLEOTIDE SEQUENCE</scope>
    <source>
        <strain evidence="3">Tag_6206</strain>
        <tissue evidence="3">Liver</tissue>
    </source>
</reference>
<sequence length="153" mass="16790">MAVQHTVVVAQPTMATSWPQNLKTNQWSSGICDCCDDMGICCHGFWSPWTLSCTTTSDFGECCCLPLLDCCGGGIIPPVALAMRTAMRERYNIQGTMFNDCCAAVFCTWCVWCQMARELKRHRNPVVLAAAPLLATVPYSSYPGQPLPPGQYP</sequence>
<name>A0A0E9WT75_ANGAN</name>
<evidence type="ECO:0000313" key="2">
    <source>
        <dbReference type="EMBL" id="JAH92693.1"/>
    </source>
</evidence>
<dbReference type="AlphaFoldDB" id="A0A0E9WT75"/>
<evidence type="ECO:0000313" key="4">
    <source>
        <dbReference type="Proteomes" id="UP001044222"/>
    </source>
</evidence>
<dbReference type="Pfam" id="PF04749">
    <property type="entry name" value="PLAC8"/>
    <property type="match status" value="1"/>
</dbReference>
<dbReference type="InterPro" id="IPR006461">
    <property type="entry name" value="PLAC_motif_containing"/>
</dbReference>
<dbReference type="EMBL" id="GBXM01015884">
    <property type="protein sequence ID" value="JAH92693.1"/>
    <property type="molecule type" value="Transcribed_RNA"/>
</dbReference>
<reference evidence="2" key="2">
    <citation type="journal article" date="2015" name="Fish Shellfish Immunol.">
        <title>Early steps in the European eel (Anguilla anguilla)-Vibrio vulnificus interaction in the gills: Role of the RtxA13 toxin.</title>
        <authorList>
            <person name="Callol A."/>
            <person name="Pajuelo D."/>
            <person name="Ebbesson L."/>
            <person name="Teles M."/>
            <person name="MacKenzie S."/>
            <person name="Amaro C."/>
        </authorList>
    </citation>
    <scope>NUCLEOTIDE SEQUENCE</scope>
</reference>
<accession>A0A0E9WT75</accession>